<feature type="domain" description="FHA" evidence="1">
    <location>
        <begin position="218"/>
        <end position="269"/>
    </location>
</feature>
<comment type="caution">
    <text evidence="2">The sequence shown here is derived from an EMBL/GenBank/DDBJ whole genome shotgun (WGS) entry which is preliminary data.</text>
</comment>
<gene>
    <name evidence="2" type="ORF">SteCoe_27454</name>
</gene>
<dbReference type="PROSITE" id="PS50006">
    <property type="entry name" value="FHA_DOMAIN"/>
    <property type="match status" value="1"/>
</dbReference>
<dbReference type="Proteomes" id="UP000187209">
    <property type="component" value="Unassembled WGS sequence"/>
</dbReference>
<sequence length="296" mass="33418">MGSEICGCCYLQPSKAPEINITSPKNKLSLLGFNSLTSPKVLNTEADLQNRIKLLENVHSDKVLKLKVINTGNLSKGTVFIINPRGLENSDREVLDGYTYFGCKKKSLEKIINDIIIPINESELTATQKSQNFMILYHIEKDAFIIRDLGKGFGPFIKVNHSYVIKDNWMINIGETFLVFGIESMHLGLPRLTIKKFSGNESGNTKTFEASEYVETHILIGRDRKCDIEIEDYLLSKVQCSLFFDANSGWNIIDGDIKTQKESTNGTWLYVSEEMEIVNGMIIKSYQTLLQATLIK</sequence>
<keyword evidence="3" id="KW-1185">Reference proteome</keyword>
<proteinExistence type="predicted"/>
<evidence type="ECO:0000259" key="1">
    <source>
        <dbReference type="PROSITE" id="PS50006"/>
    </source>
</evidence>
<dbReference type="Pfam" id="PF00498">
    <property type="entry name" value="FHA"/>
    <property type="match status" value="1"/>
</dbReference>
<dbReference type="SUPFAM" id="SSF49879">
    <property type="entry name" value="SMAD/FHA domain"/>
    <property type="match status" value="1"/>
</dbReference>
<dbReference type="SMART" id="SM00240">
    <property type="entry name" value="FHA"/>
    <property type="match status" value="1"/>
</dbReference>
<name>A0A1R2BAF3_9CILI</name>
<reference evidence="2 3" key="1">
    <citation type="submission" date="2016-11" db="EMBL/GenBank/DDBJ databases">
        <title>The macronuclear genome of Stentor coeruleus: a giant cell with tiny introns.</title>
        <authorList>
            <person name="Slabodnick M."/>
            <person name="Ruby J.G."/>
            <person name="Reiff S.B."/>
            <person name="Swart E.C."/>
            <person name="Gosai S."/>
            <person name="Prabakaran S."/>
            <person name="Witkowska E."/>
            <person name="Larue G.E."/>
            <person name="Fisher S."/>
            <person name="Freeman R.M."/>
            <person name="Gunawardena J."/>
            <person name="Chu W."/>
            <person name="Stover N.A."/>
            <person name="Gregory B.D."/>
            <person name="Nowacki M."/>
            <person name="Derisi J."/>
            <person name="Roy S.W."/>
            <person name="Marshall W.F."/>
            <person name="Sood P."/>
        </authorList>
    </citation>
    <scope>NUCLEOTIDE SEQUENCE [LARGE SCALE GENOMIC DNA]</scope>
    <source>
        <strain evidence="2">WM001</strain>
    </source>
</reference>
<accession>A0A1R2BAF3</accession>
<dbReference type="InterPro" id="IPR008984">
    <property type="entry name" value="SMAD_FHA_dom_sf"/>
</dbReference>
<organism evidence="2 3">
    <name type="scientific">Stentor coeruleus</name>
    <dbReference type="NCBI Taxonomy" id="5963"/>
    <lineage>
        <taxon>Eukaryota</taxon>
        <taxon>Sar</taxon>
        <taxon>Alveolata</taxon>
        <taxon>Ciliophora</taxon>
        <taxon>Postciliodesmatophora</taxon>
        <taxon>Heterotrichea</taxon>
        <taxon>Heterotrichida</taxon>
        <taxon>Stentoridae</taxon>
        <taxon>Stentor</taxon>
    </lineage>
</organism>
<evidence type="ECO:0000313" key="2">
    <source>
        <dbReference type="EMBL" id="OMJ73781.1"/>
    </source>
</evidence>
<dbReference type="AlphaFoldDB" id="A0A1R2BAF3"/>
<dbReference type="CDD" id="cd00060">
    <property type="entry name" value="FHA"/>
    <property type="match status" value="1"/>
</dbReference>
<dbReference type="InterPro" id="IPR000253">
    <property type="entry name" value="FHA_dom"/>
</dbReference>
<protein>
    <recommendedName>
        <fullName evidence="1">FHA domain-containing protein</fullName>
    </recommendedName>
</protein>
<dbReference type="Gene3D" id="2.60.200.20">
    <property type="match status" value="1"/>
</dbReference>
<dbReference type="EMBL" id="MPUH01000796">
    <property type="protein sequence ID" value="OMJ73781.1"/>
    <property type="molecule type" value="Genomic_DNA"/>
</dbReference>
<evidence type="ECO:0000313" key="3">
    <source>
        <dbReference type="Proteomes" id="UP000187209"/>
    </source>
</evidence>